<proteinExistence type="predicted"/>
<name>A0AAW2JMN4_SESRA</name>
<accession>A0AAW2JMN4</accession>
<organism evidence="2">
    <name type="scientific">Sesamum radiatum</name>
    <name type="common">Black benniseed</name>
    <dbReference type="NCBI Taxonomy" id="300843"/>
    <lineage>
        <taxon>Eukaryota</taxon>
        <taxon>Viridiplantae</taxon>
        <taxon>Streptophyta</taxon>
        <taxon>Embryophyta</taxon>
        <taxon>Tracheophyta</taxon>
        <taxon>Spermatophyta</taxon>
        <taxon>Magnoliopsida</taxon>
        <taxon>eudicotyledons</taxon>
        <taxon>Gunneridae</taxon>
        <taxon>Pentapetalae</taxon>
        <taxon>asterids</taxon>
        <taxon>lamiids</taxon>
        <taxon>Lamiales</taxon>
        <taxon>Pedaliaceae</taxon>
        <taxon>Sesamum</taxon>
    </lineage>
</organism>
<gene>
    <name evidence="2" type="ORF">Sradi_6860400</name>
</gene>
<dbReference type="Pfam" id="PF07727">
    <property type="entry name" value="RVT_2"/>
    <property type="match status" value="1"/>
</dbReference>
<dbReference type="AlphaFoldDB" id="A0AAW2JMN4"/>
<evidence type="ECO:0000259" key="1">
    <source>
        <dbReference type="Pfam" id="PF07727"/>
    </source>
</evidence>
<reference evidence="2" key="2">
    <citation type="journal article" date="2024" name="Plant">
        <title>Genomic evolution and insights into agronomic trait innovations of Sesamum species.</title>
        <authorList>
            <person name="Miao H."/>
            <person name="Wang L."/>
            <person name="Qu L."/>
            <person name="Liu H."/>
            <person name="Sun Y."/>
            <person name="Le M."/>
            <person name="Wang Q."/>
            <person name="Wei S."/>
            <person name="Zheng Y."/>
            <person name="Lin W."/>
            <person name="Duan Y."/>
            <person name="Cao H."/>
            <person name="Xiong S."/>
            <person name="Wang X."/>
            <person name="Wei L."/>
            <person name="Li C."/>
            <person name="Ma Q."/>
            <person name="Ju M."/>
            <person name="Zhao R."/>
            <person name="Li G."/>
            <person name="Mu C."/>
            <person name="Tian Q."/>
            <person name="Mei H."/>
            <person name="Zhang T."/>
            <person name="Gao T."/>
            <person name="Zhang H."/>
        </authorList>
    </citation>
    <scope>NUCLEOTIDE SEQUENCE</scope>
    <source>
        <strain evidence="2">G02</strain>
    </source>
</reference>
<dbReference type="EMBL" id="JACGWJ010000116">
    <property type="protein sequence ID" value="KAL0294910.1"/>
    <property type="molecule type" value="Genomic_DNA"/>
</dbReference>
<comment type="caution">
    <text evidence="2">The sequence shown here is derived from an EMBL/GenBank/DDBJ whole genome shotgun (WGS) entry which is preliminary data.</text>
</comment>
<protein>
    <recommendedName>
        <fullName evidence="1">Reverse transcriptase Ty1/copia-type domain-containing protein</fullName>
    </recommendedName>
</protein>
<feature type="domain" description="Reverse transcriptase Ty1/copia-type" evidence="1">
    <location>
        <begin position="7"/>
        <end position="61"/>
    </location>
</feature>
<reference evidence="2" key="1">
    <citation type="submission" date="2020-06" db="EMBL/GenBank/DDBJ databases">
        <authorList>
            <person name="Li T."/>
            <person name="Hu X."/>
            <person name="Zhang T."/>
            <person name="Song X."/>
            <person name="Zhang H."/>
            <person name="Dai N."/>
            <person name="Sheng W."/>
            <person name="Hou X."/>
            <person name="Wei L."/>
        </authorList>
    </citation>
    <scope>NUCLEOTIDE SEQUENCE</scope>
    <source>
        <strain evidence="2">G02</strain>
        <tissue evidence="2">Leaf</tissue>
    </source>
</reference>
<sequence length="107" mass="12238">MDLMGSNQVWTLIDPPKGPRPVGCKWVYKCKFRDDGEVMAFKARLVAKGYIQRLGVNFEETCRFRPGLWRNDIFSAWVDFEETYSPVPGLQGQACGGRIYSATWGRL</sequence>
<evidence type="ECO:0000313" key="2">
    <source>
        <dbReference type="EMBL" id="KAL0294910.1"/>
    </source>
</evidence>
<dbReference type="InterPro" id="IPR013103">
    <property type="entry name" value="RVT_2"/>
</dbReference>